<dbReference type="RefSeq" id="WP_176005430.1">
    <property type="nucleotide sequence ID" value="NZ_JABWMI010000008.1"/>
</dbReference>
<dbReference type="Pfam" id="PF20347">
    <property type="entry name" value="DUF6642"/>
    <property type="match status" value="1"/>
</dbReference>
<organism evidence="1 2">
    <name type="scientific">Flavobacterium agri</name>
    <dbReference type="NCBI Taxonomy" id="2743471"/>
    <lineage>
        <taxon>Bacteria</taxon>
        <taxon>Pseudomonadati</taxon>
        <taxon>Bacteroidota</taxon>
        <taxon>Flavobacteriia</taxon>
        <taxon>Flavobacteriales</taxon>
        <taxon>Flavobacteriaceae</taxon>
        <taxon>Flavobacterium</taxon>
    </lineage>
</organism>
<name>A0A7Y9C551_9FLAO</name>
<dbReference type="Proteomes" id="UP000535020">
    <property type="component" value="Unassembled WGS sequence"/>
</dbReference>
<evidence type="ECO:0000313" key="1">
    <source>
        <dbReference type="EMBL" id="NYA70605.1"/>
    </source>
</evidence>
<proteinExistence type="predicted"/>
<dbReference type="EMBL" id="JACBJI010000002">
    <property type="protein sequence ID" value="NYA70605.1"/>
    <property type="molecule type" value="Genomic_DNA"/>
</dbReference>
<accession>A0A7Y9C551</accession>
<reference evidence="1 2" key="1">
    <citation type="submission" date="2020-07" db="EMBL/GenBank/DDBJ databases">
        <authorList>
            <person name="Sun Q."/>
        </authorList>
    </citation>
    <scope>NUCLEOTIDE SEQUENCE [LARGE SCALE GENOMIC DNA]</scope>
    <source>
        <strain evidence="1 2">MAH-1</strain>
    </source>
</reference>
<gene>
    <name evidence="1" type="ORF">HZF10_06715</name>
</gene>
<comment type="caution">
    <text evidence="1">The sequence shown here is derived from an EMBL/GenBank/DDBJ whole genome shotgun (WGS) entry which is preliminary data.</text>
</comment>
<evidence type="ECO:0000313" key="2">
    <source>
        <dbReference type="Proteomes" id="UP000535020"/>
    </source>
</evidence>
<dbReference type="AlphaFoldDB" id="A0A7Y9C551"/>
<protein>
    <submittedName>
        <fullName evidence="1">Uncharacterized protein</fullName>
    </submittedName>
</protein>
<keyword evidence="2" id="KW-1185">Reference proteome</keyword>
<dbReference type="InterPro" id="IPR046584">
    <property type="entry name" value="DUF6642"/>
</dbReference>
<sequence>MGSTEDLKLFCLEAVRDASKTNDSKLFPMLEHLAFEHGITNVYQTCDSITSFEQSLNNLLYEDRNFMDYELIYLVVKGTGEDIVIDGYRYSLQEIAELFEGKLKGKIIHFANTKTLDIDLETAQYFIDITRAKALSGYVEETIFDSTFLDSKLIAHFYQDTDDPEALVKLLLENQNKLAHALGFRLFY</sequence>